<proteinExistence type="predicted"/>
<organism evidence="2 3">
    <name type="scientific">Magnusiomyces paraingens</name>
    <dbReference type="NCBI Taxonomy" id="2606893"/>
    <lineage>
        <taxon>Eukaryota</taxon>
        <taxon>Fungi</taxon>
        <taxon>Dikarya</taxon>
        <taxon>Ascomycota</taxon>
        <taxon>Saccharomycotina</taxon>
        <taxon>Dipodascomycetes</taxon>
        <taxon>Dipodascales</taxon>
        <taxon>Dipodascaceae</taxon>
        <taxon>Magnusiomyces</taxon>
    </lineage>
</organism>
<feature type="compositionally biased region" description="Acidic residues" evidence="1">
    <location>
        <begin position="213"/>
        <end position="227"/>
    </location>
</feature>
<reference evidence="2 3" key="1">
    <citation type="submission" date="2019-09" db="EMBL/GenBank/DDBJ databases">
        <authorList>
            <person name="Brejova B."/>
        </authorList>
    </citation>
    <scope>NUCLEOTIDE SEQUENCE [LARGE SCALE GENOMIC DNA]</scope>
</reference>
<dbReference type="InterPro" id="IPR012340">
    <property type="entry name" value="NA-bd_OB-fold"/>
</dbReference>
<name>A0A5E8BKK2_9ASCO</name>
<feature type="compositionally biased region" description="Acidic residues" evidence="1">
    <location>
        <begin position="284"/>
        <end position="293"/>
    </location>
</feature>
<evidence type="ECO:0008006" key="4">
    <source>
        <dbReference type="Google" id="ProtNLM"/>
    </source>
</evidence>
<evidence type="ECO:0000313" key="3">
    <source>
        <dbReference type="Proteomes" id="UP000398389"/>
    </source>
</evidence>
<dbReference type="RefSeq" id="XP_031853218.1">
    <property type="nucleotide sequence ID" value="XM_031997327.1"/>
</dbReference>
<dbReference type="EMBL" id="CABVLU010000002">
    <property type="protein sequence ID" value="VVT50117.1"/>
    <property type="molecule type" value="Genomic_DNA"/>
</dbReference>
<keyword evidence="3" id="KW-1185">Reference proteome</keyword>
<feature type="region of interest" description="Disordered" evidence="1">
    <location>
        <begin position="208"/>
        <end position="227"/>
    </location>
</feature>
<dbReference type="SUPFAM" id="SSF50249">
    <property type="entry name" value="Nucleic acid-binding proteins"/>
    <property type="match status" value="1"/>
</dbReference>
<evidence type="ECO:0000256" key="1">
    <source>
        <dbReference type="SAM" id="MobiDB-lite"/>
    </source>
</evidence>
<dbReference type="AlphaFoldDB" id="A0A5E8BKK2"/>
<dbReference type="Proteomes" id="UP000398389">
    <property type="component" value="Unassembled WGS sequence"/>
</dbReference>
<protein>
    <recommendedName>
        <fullName evidence="4">CST complex subunit Stn1 N-terminal domain-containing protein</fullName>
    </recommendedName>
</protein>
<sequence>MGAPSQEFLAQSPTYHKWVPVFGSTVSELKLYTIPGFPSGLFLYRSHPITHIELTGHACSVSRVETPTNKISFVLDDGSGISIPVFWFTDQNVPFETFEGNIVTVLGRPSDLFGQVVVKASDVSVCCQYNEVLAKTMATINAYLGILSYNWTPLFQTPNEWTEDLMEEFQQLELYYCSFDKSFDHKIPQLYKFARIKYPEEGCVALELRDQDDLSDEDNEDDEDIEEISESQFRNEHLINKSHESIIESDQDSINELISESAIELSSEHIAVRTESMPVLSDDSNLELEEESLEFSLDSRAEESSEYGNESSNSEIIIDNSTSSEIIESLTTPEFSMEYTPMDGAFIENPNEFLMQMSPRLRSTPQMSPASGNTMLNDMGGSEPRVLDNPMALIADLLDND</sequence>
<dbReference type="Gene3D" id="2.40.50.140">
    <property type="entry name" value="Nucleic acid-binding proteins"/>
    <property type="match status" value="1"/>
</dbReference>
<dbReference type="GeneID" id="43581427"/>
<gene>
    <name evidence="2" type="ORF">SAPINGB_P002609</name>
</gene>
<evidence type="ECO:0000313" key="2">
    <source>
        <dbReference type="EMBL" id="VVT50117.1"/>
    </source>
</evidence>
<feature type="region of interest" description="Disordered" evidence="1">
    <location>
        <begin position="281"/>
        <end position="313"/>
    </location>
</feature>
<accession>A0A5E8BKK2</accession>